<comment type="function">
    <text evidence="7">Catalyzes the initial step of the lipid cycle reactions in the biosynthesis of the cell wall peptidoglycan: transfers peptidoglycan precursor phospho-MurNAc-pentapeptide from UDP-MurNAc-pentapeptide onto the lipid carrier undecaprenyl phosphate, yielding undecaprenyl-pyrophosphoryl-MurNAc-pentapeptide, known as lipid I.</text>
</comment>
<dbReference type="GO" id="GO:0046872">
    <property type="term" value="F:metal ion binding"/>
    <property type="evidence" value="ECO:0007669"/>
    <property type="project" value="UniProtKB-KW"/>
</dbReference>
<evidence type="ECO:0000256" key="6">
    <source>
        <dbReference type="ARBA" id="ARBA00023136"/>
    </source>
</evidence>
<organism evidence="10 11">
    <name type="scientific">Candidatus Saganbacteria bacterium</name>
    <dbReference type="NCBI Taxonomy" id="2575572"/>
    <lineage>
        <taxon>Bacteria</taxon>
        <taxon>Bacillati</taxon>
        <taxon>Saganbacteria</taxon>
    </lineage>
</organism>
<keyword evidence="7" id="KW-0131">Cell cycle</keyword>
<feature type="transmembrane region" description="Helical" evidence="7">
    <location>
        <begin position="70"/>
        <end position="86"/>
    </location>
</feature>
<sequence length="298" mass="33171">MYYLFLGATVLSHLLTALLFFFLRIFKAKQIEREEGPKSHKIKSGTPTMGGLGFITVFLILGFIFVDYKYFPAIFLALSFAFIGFLDDLIKILRKNNLGLTFRQKIIFQTLIAVIFTIYLINAGCLEYTLYYFIFLVFLIVGSSNAANLTDGLDGLLAGTAIIAFLSFGLICFKNALIGGAAFSFIFAGAILGFLFYNFPKARLFMGDVGSLAIGSALAGLAIIAQKEWMLALIGGVFIIETVSVIIQVISFKLLKKRVFKMSPLHHHFEMLGFSEKRIVLCFWLFQLILGIFGVMIG</sequence>
<evidence type="ECO:0000256" key="9">
    <source>
        <dbReference type="PIRSR" id="PIRSR600715-1"/>
    </source>
</evidence>
<keyword evidence="5 7" id="KW-1133">Transmembrane helix</keyword>
<feature type="transmembrane region" description="Helical" evidence="7">
    <location>
        <begin position="130"/>
        <end position="148"/>
    </location>
</feature>
<evidence type="ECO:0000256" key="7">
    <source>
        <dbReference type="HAMAP-Rule" id="MF_00038"/>
    </source>
</evidence>
<dbReference type="PROSITE" id="PS01348">
    <property type="entry name" value="MRAY_2"/>
    <property type="match status" value="1"/>
</dbReference>
<dbReference type="NCBIfam" id="TIGR00445">
    <property type="entry name" value="mraY"/>
    <property type="match status" value="1"/>
</dbReference>
<feature type="transmembrane region" description="Helical" evidence="7">
    <location>
        <begin position="279"/>
        <end position="297"/>
    </location>
</feature>
<dbReference type="EC" id="2.7.8.13" evidence="7 8"/>
<proteinExistence type="inferred from homology"/>
<keyword evidence="6 7" id="KW-0472">Membrane</keyword>
<keyword evidence="7" id="KW-0133">Cell shape</keyword>
<feature type="binding site" evidence="9">
    <location>
        <position position="208"/>
    </location>
    <ligand>
        <name>Mg(2+)</name>
        <dbReference type="ChEBI" id="CHEBI:18420"/>
    </ligand>
</feature>
<comment type="catalytic activity">
    <reaction evidence="7">
        <text>UDP-N-acetyl-alpha-D-muramoyl-L-alanyl-gamma-D-glutamyl-meso-2,6-diaminopimeloyl-D-alanyl-D-alanine + di-trans,octa-cis-undecaprenyl phosphate = di-trans,octa-cis-undecaprenyl diphospho-N-acetyl-alpha-D-muramoyl-L-alanyl-D-glutamyl-meso-2,6-diaminopimeloyl-D-alanyl-D-alanine + UMP</text>
        <dbReference type="Rhea" id="RHEA:28386"/>
        <dbReference type="ChEBI" id="CHEBI:57865"/>
        <dbReference type="ChEBI" id="CHEBI:60392"/>
        <dbReference type="ChEBI" id="CHEBI:61386"/>
        <dbReference type="ChEBI" id="CHEBI:61387"/>
        <dbReference type="EC" id="2.7.8.13"/>
    </reaction>
</comment>
<keyword evidence="7" id="KW-0573">Peptidoglycan synthesis</keyword>
<feature type="transmembrane region" description="Helical" evidence="7">
    <location>
        <begin position="177"/>
        <end position="197"/>
    </location>
</feature>
<protein>
    <recommendedName>
        <fullName evidence="7 8">Phospho-N-acetylmuramoyl-pentapeptide-transferase</fullName>
        <ecNumber evidence="7 8">2.7.8.13</ecNumber>
    </recommendedName>
    <alternativeName>
        <fullName evidence="7">UDP-MurNAc-pentapeptide phosphotransferase</fullName>
    </alternativeName>
</protein>
<feature type="transmembrane region" description="Helical" evidence="7">
    <location>
        <begin position="155"/>
        <end position="171"/>
    </location>
</feature>
<evidence type="ECO:0000256" key="8">
    <source>
        <dbReference type="NCBIfam" id="TIGR00445"/>
    </source>
</evidence>
<dbReference type="GO" id="GO:0009252">
    <property type="term" value="P:peptidoglycan biosynthetic process"/>
    <property type="evidence" value="ECO:0007669"/>
    <property type="project" value="UniProtKB-UniRule"/>
</dbReference>
<keyword evidence="4 7" id="KW-0812">Transmembrane</keyword>
<dbReference type="PANTHER" id="PTHR22926:SF5">
    <property type="entry name" value="PHOSPHO-N-ACETYLMURAMOYL-PENTAPEPTIDE-TRANSFERASE HOMOLOG"/>
    <property type="match status" value="1"/>
</dbReference>
<keyword evidence="7 9" id="KW-0460">Magnesium</keyword>
<dbReference type="AlphaFoldDB" id="A0A833L102"/>
<keyword evidence="7" id="KW-0961">Cell wall biogenesis/degradation</keyword>
<feature type="transmembrane region" description="Helical" evidence="7">
    <location>
        <begin position="204"/>
        <end position="225"/>
    </location>
</feature>
<reference evidence="10 11" key="1">
    <citation type="submission" date="2019-12" db="EMBL/GenBank/DDBJ databases">
        <authorList>
            <person name="Wolfe R."/>
            <person name="Danczak R."/>
            <person name="Wilkins M."/>
        </authorList>
    </citation>
    <scope>NUCLEOTIDE SEQUENCE [LARGE SCALE GENOMIC DNA]</scope>
    <source>
        <strain evidence="10">X2_MaxBin.013</strain>
    </source>
</reference>
<feature type="transmembrane region" description="Helical" evidence="7">
    <location>
        <begin position="231"/>
        <end position="255"/>
    </location>
</feature>
<evidence type="ECO:0000313" key="10">
    <source>
        <dbReference type="EMBL" id="KAF0134174.1"/>
    </source>
</evidence>
<comment type="cofactor">
    <cofactor evidence="7 9">
        <name>Mg(2+)</name>
        <dbReference type="ChEBI" id="CHEBI:18420"/>
    </cofactor>
</comment>
<dbReference type="GO" id="GO:0008360">
    <property type="term" value="P:regulation of cell shape"/>
    <property type="evidence" value="ECO:0007669"/>
    <property type="project" value="UniProtKB-KW"/>
</dbReference>
<evidence type="ECO:0000313" key="11">
    <source>
        <dbReference type="Proteomes" id="UP000488506"/>
    </source>
</evidence>
<comment type="subcellular location">
    <subcellularLocation>
        <location evidence="7">Cell membrane</location>
        <topology evidence="7">Multi-pass membrane protein</topology>
    </subcellularLocation>
    <subcellularLocation>
        <location evidence="1">Membrane</location>
        <topology evidence="1">Multi-pass membrane protein</topology>
    </subcellularLocation>
</comment>
<feature type="transmembrane region" description="Helical" evidence="7">
    <location>
        <begin position="6"/>
        <end position="26"/>
    </location>
</feature>
<dbReference type="CDD" id="cd06852">
    <property type="entry name" value="GT_MraY"/>
    <property type="match status" value="1"/>
</dbReference>
<name>A0A833L102_UNCSA</name>
<dbReference type="GO" id="GO:0008963">
    <property type="term" value="F:phospho-N-acetylmuramoyl-pentapeptide-transferase activity"/>
    <property type="evidence" value="ECO:0007669"/>
    <property type="project" value="UniProtKB-UniRule"/>
</dbReference>
<keyword evidence="3 7" id="KW-0808">Transferase</keyword>
<dbReference type="UniPathway" id="UPA00219"/>
<dbReference type="Proteomes" id="UP000488506">
    <property type="component" value="Unassembled WGS sequence"/>
</dbReference>
<keyword evidence="7" id="KW-0132">Cell division</keyword>
<dbReference type="InterPro" id="IPR018480">
    <property type="entry name" value="PNAcMuramoyl-5peptid_Trfase_CS"/>
</dbReference>
<feature type="transmembrane region" description="Helical" evidence="7">
    <location>
        <begin position="47"/>
        <end position="64"/>
    </location>
</feature>
<feature type="transmembrane region" description="Helical" evidence="7">
    <location>
        <begin position="106"/>
        <end position="124"/>
    </location>
</feature>
<evidence type="ECO:0000256" key="3">
    <source>
        <dbReference type="ARBA" id="ARBA00022679"/>
    </source>
</evidence>
<dbReference type="Pfam" id="PF00953">
    <property type="entry name" value="Glycos_transf_4"/>
    <property type="match status" value="1"/>
</dbReference>
<dbReference type="EMBL" id="WPAF01000011">
    <property type="protein sequence ID" value="KAF0134174.1"/>
    <property type="molecule type" value="Genomic_DNA"/>
</dbReference>
<dbReference type="GO" id="GO:0005886">
    <property type="term" value="C:plasma membrane"/>
    <property type="evidence" value="ECO:0007669"/>
    <property type="project" value="UniProtKB-SubCell"/>
</dbReference>
<keyword evidence="7 9" id="KW-0479">Metal-binding</keyword>
<dbReference type="HAMAP" id="MF_00038">
    <property type="entry name" value="MraY"/>
    <property type="match status" value="1"/>
</dbReference>
<evidence type="ECO:0000256" key="5">
    <source>
        <dbReference type="ARBA" id="ARBA00022989"/>
    </source>
</evidence>
<feature type="binding site" evidence="9">
    <location>
        <position position="148"/>
    </location>
    <ligand>
        <name>Mg(2+)</name>
        <dbReference type="ChEBI" id="CHEBI:18420"/>
    </ligand>
</feature>
<evidence type="ECO:0000256" key="1">
    <source>
        <dbReference type="ARBA" id="ARBA00004141"/>
    </source>
</evidence>
<comment type="caution">
    <text evidence="10">The sequence shown here is derived from an EMBL/GenBank/DDBJ whole genome shotgun (WGS) entry which is preliminary data.</text>
</comment>
<accession>A0A833L102</accession>
<dbReference type="InterPro" id="IPR000715">
    <property type="entry name" value="Glycosyl_transferase_4"/>
</dbReference>
<dbReference type="PROSITE" id="PS01347">
    <property type="entry name" value="MRAY_1"/>
    <property type="match status" value="1"/>
</dbReference>
<comment type="pathway">
    <text evidence="7">Cell wall biogenesis; peptidoglycan biosynthesis.</text>
</comment>
<gene>
    <name evidence="7" type="primary">mraY</name>
    <name evidence="10" type="ORF">FD145_817</name>
</gene>
<dbReference type="GO" id="GO:0051301">
    <property type="term" value="P:cell division"/>
    <property type="evidence" value="ECO:0007669"/>
    <property type="project" value="UniProtKB-KW"/>
</dbReference>
<comment type="similarity">
    <text evidence="2 7">Belongs to the glycosyltransferase 4 family. MraY subfamily.</text>
</comment>
<dbReference type="GO" id="GO:0071555">
    <property type="term" value="P:cell wall organization"/>
    <property type="evidence" value="ECO:0007669"/>
    <property type="project" value="UniProtKB-KW"/>
</dbReference>
<evidence type="ECO:0000256" key="4">
    <source>
        <dbReference type="ARBA" id="ARBA00022692"/>
    </source>
</evidence>
<keyword evidence="7" id="KW-1003">Cell membrane</keyword>
<dbReference type="PANTHER" id="PTHR22926">
    <property type="entry name" value="PHOSPHO-N-ACETYLMURAMOYL-PENTAPEPTIDE-TRANSFERASE"/>
    <property type="match status" value="1"/>
</dbReference>
<dbReference type="InterPro" id="IPR003524">
    <property type="entry name" value="PNAcMuramoyl-5peptid_Trfase"/>
</dbReference>
<evidence type="ECO:0000256" key="2">
    <source>
        <dbReference type="ARBA" id="ARBA00005583"/>
    </source>
</evidence>